<dbReference type="EMBL" id="JACRJB010000014">
    <property type="protein sequence ID" value="MBI5128679.1"/>
    <property type="molecule type" value="Genomic_DNA"/>
</dbReference>
<dbReference type="InterPro" id="IPR008145">
    <property type="entry name" value="GK/Ca_channel_bsu"/>
</dbReference>
<evidence type="ECO:0000259" key="7">
    <source>
        <dbReference type="PROSITE" id="PS50052"/>
    </source>
</evidence>
<keyword evidence="5 6" id="KW-0067">ATP-binding</keyword>
<dbReference type="PROSITE" id="PS50052">
    <property type="entry name" value="GUANYLATE_KINASE_2"/>
    <property type="match status" value="1"/>
</dbReference>
<comment type="catalytic activity">
    <reaction evidence="1 6">
        <text>alpha-D-ribose 1,5-bisphosphate + ATP = 5-phospho-alpha-D-ribose 1-diphosphate + ADP</text>
        <dbReference type="Rhea" id="RHEA:20109"/>
        <dbReference type="ChEBI" id="CHEBI:30616"/>
        <dbReference type="ChEBI" id="CHEBI:58017"/>
        <dbReference type="ChEBI" id="CHEBI:68688"/>
        <dbReference type="ChEBI" id="CHEBI:456216"/>
        <dbReference type="EC" id="2.7.4.23"/>
    </reaction>
</comment>
<comment type="caution">
    <text evidence="8">The sequence shown here is derived from an EMBL/GenBank/DDBJ whole genome shotgun (WGS) entry which is preliminary data.</text>
</comment>
<dbReference type="PANTHER" id="PTHR23117">
    <property type="entry name" value="GUANYLATE KINASE-RELATED"/>
    <property type="match status" value="1"/>
</dbReference>
<proteinExistence type="inferred from homology"/>
<dbReference type="Gene3D" id="3.40.50.300">
    <property type="entry name" value="P-loop containing nucleotide triphosphate hydrolases"/>
    <property type="match status" value="1"/>
</dbReference>
<dbReference type="GO" id="GO:0005524">
    <property type="term" value="F:ATP binding"/>
    <property type="evidence" value="ECO:0007669"/>
    <property type="project" value="UniProtKB-KW"/>
</dbReference>
<dbReference type="SMART" id="SM00072">
    <property type="entry name" value="GuKc"/>
    <property type="match status" value="1"/>
</dbReference>
<dbReference type="InterPro" id="IPR012699">
    <property type="entry name" value="PhnN"/>
</dbReference>
<dbReference type="EC" id="2.7.4.23" evidence="6"/>
<keyword evidence="3 6" id="KW-0808">Transferase</keyword>
<feature type="domain" description="Guanylate kinase-like" evidence="7">
    <location>
        <begin position="17"/>
        <end position="189"/>
    </location>
</feature>
<keyword evidence="4 6" id="KW-0547">Nucleotide-binding</keyword>
<dbReference type="Pfam" id="PF00625">
    <property type="entry name" value="Guanylate_kin"/>
    <property type="match status" value="1"/>
</dbReference>
<evidence type="ECO:0000313" key="8">
    <source>
        <dbReference type="EMBL" id="MBI5128679.1"/>
    </source>
</evidence>
<dbReference type="InterPro" id="IPR027417">
    <property type="entry name" value="P-loop_NTPase"/>
</dbReference>
<comment type="pathway">
    <text evidence="2 6">Metabolic intermediate biosynthesis; 5-phospho-alpha-D-ribose 1-diphosphate biosynthesis; 5-phospho-alpha-D-ribose 1-diphosphate from D-ribose 5-phosphate (route II): step 3/3.</text>
</comment>
<dbReference type="GO" id="GO:0033863">
    <property type="term" value="F:ribose 1,5-bisphosphate phosphokinase activity"/>
    <property type="evidence" value="ECO:0007669"/>
    <property type="project" value="UniProtKB-UniRule"/>
</dbReference>
<dbReference type="SUPFAM" id="SSF52540">
    <property type="entry name" value="P-loop containing nucleoside triphosphate hydrolases"/>
    <property type="match status" value="1"/>
</dbReference>
<dbReference type="NCBIfam" id="TIGR02322">
    <property type="entry name" value="phosphon_PhnN"/>
    <property type="match status" value="1"/>
</dbReference>
<evidence type="ECO:0000256" key="5">
    <source>
        <dbReference type="ARBA" id="ARBA00022840"/>
    </source>
</evidence>
<dbReference type="GO" id="GO:0006015">
    <property type="term" value="P:5-phosphoribose 1-diphosphate biosynthetic process"/>
    <property type="evidence" value="ECO:0007669"/>
    <property type="project" value="UniProtKB-UniRule"/>
</dbReference>
<protein>
    <recommendedName>
        <fullName evidence="6">Ribose 1,5-bisphosphate phosphokinase PhnN</fullName>
        <ecNumber evidence="6">2.7.4.23</ecNumber>
    </recommendedName>
    <alternativeName>
        <fullName evidence="6">Ribose 1,5-bisphosphokinase</fullName>
    </alternativeName>
</protein>
<dbReference type="GO" id="GO:0005829">
    <property type="term" value="C:cytosol"/>
    <property type="evidence" value="ECO:0007669"/>
    <property type="project" value="TreeGrafter"/>
</dbReference>
<evidence type="ECO:0000256" key="2">
    <source>
        <dbReference type="ARBA" id="ARBA00005069"/>
    </source>
</evidence>
<dbReference type="GO" id="GO:0019634">
    <property type="term" value="P:organic phosphonate metabolic process"/>
    <property type="evidence" value="ECO:0007669"/>
    <property type="project" value="UniProtKB-UniRule"/>
</dbReference>
<organism evidence="8 9">
    <name type="scientific">Rhodopseudomonas palustris</name>
    <dbReference type="NCBI Taxonomy" id="1076"/>
    <lineage>
        <taxon>Bacteria</taxon>
        <taxon>Pseudomonadati</taxon>
        <taxon>Pseudomonadota</taxon>
        <taxon>Alphaproteobacteria</taxon>
        <taxon>Hyphomicrobiales</taxon>
        <taxon>Nitrobacteraceae</taxon>
        <taxon>Rhodopseudomonas</taxon>
    </lineage>
</organism>
<sequence>MTELAPIAAQQSRIGPGRLVLVVGPSGAGKDTLLGIARIACLGESGVTFARRVVTREPSPAEDNLQSTPEAFRAMIAAGEFALHWQAHGHSYGVLRTIDNDIRAGRTVVANVSRTVIAQARQAYANAVVVQITAPPDVLARRIALRARSSDAMSSDRIGRTVGGEIADFTIMNIASPDDHAGELLAIIRGAPEAGRKVVP</sequence>
<comment type="similarity">
    <text evidence="6">Belongs to the ribose 1,5-bisphosphokinase family.</text>
</comment>
<dbReference type="PANTHER" id="PTHR23117:SF8">
    <property type="entry name" value="RIBOSE 1,5-BISPHOSPHATE PHOSPHOKINASE PHNN"/>
    <property type="match status" value="1"/>
</dbReference>
<comment type="function">
    <text evidence="6">Catalyzes the phosphorylation of ribose 1,5-bisphosphate to 5-phospho-D-ribosyl alpha-1-diphosphate (PRPP).</text>
</comment>
<name>A0A933RUX8_RHOPL</name>
<evidence type="ECO:0000256" key="4">
    <source>
        <dbReference type="ARBA" id="ARBA00022741"/>
    </source>
</evidence>
<accession>A0A933RUX8</accession>
<gene>
    <name evidence="6 8" type="primary">phnN</name>
    <name evidence="8" type="ORF">HZA66_04510</name>
</gene>
<evidence type="ECO:0000256" key="3">
    <source>
        <dbReference type="ARBA" id="ARBA00022679"/>
    </source>
</evidence>
<dbReference type="AlphaFoldDB" id="A0A933RUX8"/>
<evidence type="ECO:0000256" key="6">
    <source>
        <dbReference type="HAMAP-Rule" id="MF_00836"/>
    </source>
</evidence>
<reference evidence="8" key="1">
    <citation type="submission" date="2020-07" db="EMBL/GenBank/DDBJ databases">
        <title>Huge and variable diversity of episymbiotic CPR bacteria and DPANN archaea in groundwater ecosystems.</title>
        <authorList>
            <person name="He C.Y."/>
            <person name="Keren R."/>
            <person name="Whittaker M."/>
            <person name="Farag I.F."/>
            <person name="Doudna J."/>
            <person name="Cate J.H.D."/>
            <person name="Banfield J.F."/>
        </authorList>
    </citation>
    <scope>NUCLEOTIDE SEQUENCE</scope>
    <source>
        <strain evidence="8">NC_groundwater_1818_Pr3_B-0.1um_66_35</strain>
    </source>
</reference>
<dbReference type="InterPro" id="IPR008144">
    <property type="entry name" value="Guanylate_kin-like_dom"/>
</dbReference>
<evidence type="ECO:0000256" key="1">
    <source>
        <dbReference type="ARBA" id="ARBA00000373"/>
    </source>
</evidence>
<dbReference type="HAMAP" id="MF_00836">
    <property type="entry name" value="PhnN"/>
    <property type="match status" value="1"/>
</dbReference>
<dbReference type="Proteomes" id="UP000782519">
    <property type="component" value="Unassembled WGS sequence"/>
</dbReference>
<feature type="binding site" evidence="6">
    <location>
        <begin position="24"/>
        <end position="31"/>
    </location>
    <ligand>
        <name>ATP</name>
        <dbReference type="ChEBI" id="CHEBI:30616"/>
    </ligand>
</feature>
<evidence type="ECO:0000313" key="9">
    <source>
        <dbReference type="Proteomes" id="UP000782519"/>
    </source>
</evidence>